<dbReference type="AlphaFoldDB" id="X1TT35"/>
<dbReference type="InterPro" id="IPR036388">
    <property type="entry name" value="WH-like_DNA-bd_sf"/>
</dbReference>
<reference evidence="2" key="1">
    <citation type="journal article" date="2014" name="Front. Microbiol.">
        <title>High frequency of phylogenetically diverse reductive dehalogenase-homologous genes in deep subseafloor sedimentary metagenomes.</title>
        <authorList>
            <person name="Kawai M."/>
            <person name="Futagami T."/>
            <person name="Toyoda A."/>
            <person name="Takaki Y."/>
            <person name="Nishi S."/>
            <person name="Hori S."/>
            <person name="Arai W."/>
            <person name="Tsubouchi T."/>
            <person name="Morono Y."/>
            <person name="Uchiyama I."/>
            <person name="Ito T."/>
            <person name="Fujiyama A."/>
            <person name="Inagaki F."/>
            <person name="Takami H."/>
        </authorList>
    </citation>
    <scope>NUCLEOTIDE SEQUENCE</scope>
    <source>
        <strain evidence="2">Expedition CK06-06</strain>
    </source>
</reference>
<protein>
    <recommendedName>
        <fullName evidence="1">Transcription regulator AsnC/Lrp ligand binding domain-containing protein</fullName>
    </recommendedName>
</protein>
<dbReference type="SUPFAM" id="SSF46785">
    <property type="entry name" value="Winged helix' DNA-binding domain"/>
    <property type="match status" value="1"/>
</dbReference>
<organism evidence="2">
    <name type="scientific">marine sediment metagenome</name>
    <dbReference type="NCBI Taxonomy" id="412755"/>
    <lineage>
        <taxon>unclassified sequences</taxon>
        <taxon>metagenomes</taxon>
        <taxon>ecological metagenomes</taxon>
    </lineage>
</organism>
<name>X1TT35_9ZZZZ</name>
<dbReference type="Pfam" id="PF01037">
    <property type="entry name" value="AsnC_trans_reg"/>
    <property type="match status" value="1"/>
</dbReference>
<dbReference type="SMART" id="SM00344">
    <property type="entry name" value="HTH_ASNC"/>
    <property type="match status" value="1"/>
</dbReference>
<dbReference type="GO" id="GO:0043200">
    <property type="term" value="P:response to amino acid"/>
    <property type="evidence" value="ECO:0007669"/>
    <property type="project" value="TreeGrafter"/>
</dbReference>
<sequence>MRSDKRGLGAASKRKFGSSLKYRSNKGRIAKELKISPTTLYNKVKKLEKSGVLKGYIPLIDTESVGYNLMAIISLRVRQEKDIEVQKAIAKFPQVGAVYEVTGDWDLILVCYFKGRDDLANFLKKELPLTNIERAMTHLVLNVVKEEKRIPV</sequence>
<evidence type="ECO:0000259" key="1">
    <source>
        <dbReference type="Pfam" id="PF01037"/>
    </source>
</evidence>
<dbReference type="PANTHER" id="PTHR30154:SF34">
    <property type="entry name" value="TRANSCRIPTIONAL REGULATOR AZLB"/>
    <property type="match status" value="1"/>
</dbReference>
<dbReference type="GO" id="GO:0043565">
    <property type="term" value="F:sequence-specific DNA binding"/>
    <property type="evidence" value="ECO:0007669"/>
    <property type="project" value="TreeGrafter"/>
</dbReference>
<dbReference type="PANTHER" id="PTHR30154">
    <property type="entry name" value="LEUCINE-RESPONSIVE REGULATORY PROTEIN"/>
    <property type="match status" value="1"/>
</dbReference>
<dbReference type="GO" id="GO:0005829">
    <property type="term" value="C:cytosol"/>
    <property type="evidence" value="ECO:0007669"/>
    <property type="project" value="TreeGrafter"/>
</dbReference>
<dbReference type="SUPFAM" id="SSF54909">
    <property type="entry name" value="Dimeric alpha+beta barrel"/>
    <property type="match status" value="1"/>
</dbReference>
<dbReference type="Gene3D" id="3.30.70.920">
    <property type="match status" value="1"/>
</dbReference>
<dbReference type="InterPro" id="IPR011008">
    <property type="entry name" value="Dimeric_a/b-barrel"/>
</dbReference>
<evidence type="ECO:0000313" key="2">
    <source>
        <dbReference type="EMBL" id="GAJ08419.1"/>
    </source>
</evidence>
<proteinExistence type="predicted"/>
<comment type="caution">
    <text evidence="2">The sequence shown here is derived from an EMBL/GenBank/DDBJ whole genome shotgun (WGS) entry which is preliminary data.</text>
</comment>
<dbReference type="Gene3D" id="1.10.10.10">
    <property type="entry name" value="Winged helix-like DNA-binding domain superfamily/Winged helix DNA-binding domain"/>
    <property type="match status" value="1"/>
</dbReference>
<accession>X1TT35</accession>
<dbReference type="EMBL" id="BARW01028028">
    <property type="protein sequence ID" value="GAJ08419.1"/>
    <property type="molecule type" value="Genomic_DNA"/>
</dbReference>
<dbReference type="InterPro" id="IPR019887">
    <property type="entry name" value="Tscrpt_reg_AsnC/Lrp_C"/>
</dbReference>
<feature type="domain" description="Transcription regulator AsnC/Lrp ligand binding" evidence="1">
    <location>
        <begin position="76"/>
        <end position="142"/>
    </location>
</feature>
<dbReference type="InterPro" id="IPR019888">
    <property type="entry name" value="Tscrpt_reg_AsnC-like"/>
</dbReference>
<dbReference type="InterPro" id="IPR036390">
    <property type="entry name" value="WH_DNA-bd_sf"/>
</dbReference>
<gene>
    <name evidence="2" type="ORF">S12H4_45342</name>
</gene>